<evidence type="ECO:0000256" key="3">
    <source>
        <dbReference type="PROSITE-ProRule" id="PRU00169"/>
    </source>
</evidence>
<dbReference type="InterPro" id="IPR011006">
    <property type="entry name" value="CheY-like_superfamily"/>
</dbReference>
<comment type="caution">
    <text evidence="6">The sequence shown here is derived from an EMBL/GenBank/DDBJ whole genome shotgun (WGS) entry which is preliminary data.</text>
</comment>
<dbReference type="Pfam" id="PF00072">
    <property type="entry name" value="Response_reg"/>
    <property type="match status" value="1"/>
</dbReference>
<evidence type="ECO:0000256" key="2">
    <source>
        <dbReference type="ARBA" id="ARBA00023125"/>
    </source>
</evidence>
<dbReference type="Proteomes" id="UP000050509">
    <property type="component" value="Unassembled WGS sequence"/>
</dbReference>
<evidence type="ECO:0000256" key="1">
    <source>
        <dbReference type="ARBA" id="ARBA00022553"/>
    </source>
</evidence>
<keyword evidence="1 3" id="KW-0597">Phosphoprotein</keyword>
<feature type="modified residue" description="4-aspartylphosphate" evidence="3">
    <location>
        <position position="57"/>
    </location>
</feature>
<dbReference type="AlphaFoldDB" id="A0A0P9F1P8"/>
<gene>
    <name evidence="6" type="ORF">SE17_27740</name>
</gene>
<keyword evidence="2" id="KW-0238">DNA-binding</keyword>
<evidence type="ECO:0000259" key="4">
    <source>
        <dbReference type="PROSITE" id="PS50043"/>
    </source>
</evidence>
<evidence type="ECO:0000313" key="7">
    <source>
        <dbReference type="Proteomes" id="UP000050509"/>
    </source>
</evidence>
<dbReference type="PRINTS" id="PR00038">
    <property type="entry name" value="HTHLUXR"/>
</dbReference>
<feature type="domain" description="Response regulatory" evidence="5">
    <location>
        <begin position="6"/>
        <end position="122"/>
    </location>
</feature>
<feature type="domain" description="HTH luxR-type" evidence="4">
    <location>
        <begin position="146"/>
        <end position="211"/>
    </location>
</feature>
<dbReference type="InterPro" id="IPR001789">
    <property type="entry name" value="Sig_transdc_resp-reg_receiver"/>
</dbReference>
<dbReference type="GO" id="GO:0003677">
    <property type="term" value="F:DNA binding"/>
    <property type="evidence" value="ECO:0007669"/>
    <property type="project" value="UniProtKB-KW"/>
</dbReference>
<proteinExistence type="predicted"/>
<dbReference type="InterPro" id="IPR039420">
    <property type="entry name" value="WalR-like"/>
</dbReference>
<dbReference type="PANTHER" id="PTHR43214:SF37">
    <property type="entry name" value="TRANSCRIPTIONAL REGULATORY PROTEIN YDFI"/>
    <property type="match status" value="1"/>
</dbReference>
<evidence type="ECO:0000313" key="6">
    <source>
        <dbReference type="EMBL" id="KPV50299.1"/>
    </source>
</evidence>
<dbReference type="InterPro" id="IPR058245">
    <property type="entry name" value="NreC/VraR/RcsB-like_REC"/>
</dbReference>
<dbReference type="PANTHER" id="PTHR43214">
    <property type="entry name" value="TWO-COMPONENT RESPONSE REGULATOR"/>
    <property type="match status" value="1"/>
</dbReference>
<dbReference type="CDD" id="cd17535">
    <property type="entry name" value="REC_NarL-like"/>
    <property type="match status" value="1"/>
</dbReference>
<reference evidence="6 7" key="1">
    <citation type="submission" date="2015-09" db="EMBL/GenBank/DDBJ databases">
        <title>Draft genome sequence of Kouleothrix aurantiaca JCM 19913.</title>
        <authorList>
            <person name="Hemp J."/>
        </authorList>
    </citation>
    <scope>NUCLEOTIDE SEQUENCE [LARGE SCALE GENOMIC DNA]</scope>
    <source>
        <strain evidence="6 7">COM-B</strain>
    </source>
</reference>
<organism evidence="6 7">
    <name type="scientific">Kouleothrix aurantiaca</name>
    <dbReference type="NCBI Taxonomy" id="186479"/>
    <lineage>
        <taxon>Bacteria</taxon>
        <taxon>Bacillati</taxon>
        <taxon>Chloroflexota</taxon>
        <taxon>Chloroflexia</taxon>
        <taxon>Chloroflexales</taxon>
        <taxon>Roseiflexineae</taxon>
        <taxon>Roseiflexaceae</taxon>
        <taxon>Kouleothrix</taxon>
    </lineage>
</organism>
<evidence type="ECO:0000259" key="5">
    <source>
        <dbReference type="PROSITE" id="PS50110"/>
    </source>
</evidence>
<dbReference type="Gene3D" id="3.40.50.2300">
    <property type="match status" value="1"/>
</dbReference>
<dbReference type="InterPro" id="IPR016032">
    <property type="entry name" value="Sig_transdc_resp-reg_C-effctor"/>
</dbReference>
<dbReference type="SMART" id="SM00448">
    <property type="entry name" value="REC"/>
    <property type="match status" value="1"/>
</dbReference>
<dbReference type="PROSITE" id="PS50110">
    <property type="entry name" value="RESPONSE_REGULATORY"/>
    <property type="match status" value="1"/>
</dbReference>
<dbReference type="SUPFAM" id="SSF52172">
    <property type="entry name" value="CheY-like"/>
    <property type="match status" value="1"/>
</dbReference>
<dbReference type="EMBL" id="LJCR01001470">
    <property type="protein sequence ID" value="KPV50299.1"/>
    <property type="molecule type" value="Genomic_DNA"/>
</dbReference>
<dbReference type="SUPFAM" id="SSF46894">
    <property type="entry name" value="C-terminal effector domain of the bipartite response regulators"/>
    <property type="match status" value="1"/>
</dbReference>
<dbReference type="GO" id="GO:0000160">
    <property type="term" value="P:phosphorelay signal transduction system"/>
    <property type="evidence" value="ECO:0007669"/>
    <property type="project" value="InterPro"/>
</dbReference>
<dbReference type="PROSITE" id="PS00622">
    <property type="entry name" value="HTH_LUXR_1"/>
    <property type="match status" value="1"/>
</dbReference>
<name>A0A0P9F1P8_9CHLR</name>
<dbReference type="CDD" id="cd06170">
    <property type="entry name" value="LuxR_C_like"/>
    <property type="match status" value="1"/>
</dbReference>
<dbReference type="PROSITE" id="PS50043">
    <property type="entry name" value="HTH_LUXR_2"/>
    <property type="match status" value="1"/>
</dbReference>
<dbReference type="InterPro" id="IPR000792">
    <property type="entry name" value="Tscrpt_reg_LuxR_C"/>
</dbReference>
<accession>A0A0P9F1P8</accession>
<dbReference type="GO" id="GO:0006355">
    <property type="term" value="P:regulation of DNA-templated transcription"/>
    <property type="evidence" value="ECO:0007669"/>
    <property type="project" value="InterPro"/>
</dbReference>
<dbReference type="Pfam" id="PF00196">
    <property type="entry name" value="GerE"/>
    <property type="match status" value="1"/>
</dbReference>
<sequence length="226" mass="24129">MTMPIRLLVADDHAIVRKGIIALLEREADIAVLGEASNGQEAIDRAAALRPDVVLMDLVMPGVDGIEAIHQISASQPGIRILVLTSFAGDEKVFPAIKAGALGYLLKDTGPDALIRAIRQVARGEAPLHPAIARKVLRELAQPSSHPAAAHALTERELDVLRLLAQGLSNREIAEQLVISDMTVRTHVSNILSKLHLASRIQAALYALREGVATLDAPSPTQVIST</sequence>
<keyword evidence="7" id="KW-1185">Reference proteome</keyword>
<dbReference type="SMART" id="SM00421">
    <property type="entry name" value="HTH_LUXR"/>
    <property type="match status" value="1"/>
</dbReference>
<protein>
    <submittedName>
        <fullName evidence="6">LuxR family transcriptional regulator</fullName>
    </submittedName>
</protein>